<feature type="compositionally biased region" description="Polar residues" evidence="1">
    <location>
        <begin position="1"/>
        <end position="11"/>
    </location>
</feature>
<proteinExistence type="predicted"/>
<dbReference type="Proteomes" id="UP001203207">
    <property type="component" value="Unassembled WGS sequence"/>
</dbReference>
<feature type="compositionally biased region" description="Basic and acidic residues" evidence="1">
    <location>
        <begin position="16"/>
        <end position="32"/>
    </location>
</feature>
<comment type="caution">
    <text evidence="2">The sequence shown here is derived from an EMBL/GenBank/DDBJ whole genome shotgun (WGS) entry which is preliminary data.</text>
</comment>
<organism evidence="2 3">
    <name type="scientific">Natronocalculus amylovorans</name>
    <dbReference type="NCBI Taxonomy" id="2917812"/>
    <lineage>
        <taxon>Archaea</taxon>
        <taxon>Methanobacteriati</taxon>
        <taxon>Methanobacteriota</taxon>
        <taxon>Stenosarchaea group</taxon>
        <taxon>Halobacteria</taxon>
        <taxon>Halobacteriales</taxon>
        <taxon>Haloferacaceae</taxon>
        <taxon>Natronocalculus</taxon>
    </lineage>
</organism>
<dbReference type="RefSeq" id="WP_250585942.1">
    <property type="nucleotide sequence ID" value="NZ_JAKRVX010000010.1"/>
</dbReference>
<dbReference type="AlphaFoldDB" id="A0AAE3KDL5"/>
<reference evidence="2" key="2">
    <citation type="submission" date="2022-02" db="EMBL/GenBank/DDBJ databases">
        <authorList>
            <person name="Elcheninov A.G."/>
            <person name="Sorokin D.Y."/>
            <person name="Kublanov I.V."/>
        </authorList>
    </citation>
    <scope>NUCLEOTIDE SEQUENCE</scope>
    <source>
        <strain evidence="2">AArc-St2</strain>
        <plasmid evidence="2">pAArc-St2</plasmid>
    </source>
</reference>
<feature type="region of interest" description="Disordered" evidence="1">
    <location>
        <begin position="1"/>
        <end position="32"/>
    </location>
</feature>
<accession>A0AAE3KDL5</accession>
<keyword evidence="2" id="KW-0614">Plasmid</keyword>
<reference evidence="2" key="1">
    <citation type="journal article" date="2022" name="Syst. Appl. Microbiol.">
        <title>Natronocalculus amylovorans gen. nov., sp. nov., and Natranaeroarchaeum aerophilus sp. nov., dominant culturable amylolytic natronoarchaea from hypersaline soda lakes in southwestern Siberia.</title>
        <authorList>
            <person name="Sorokin D.Y."/>
            <person name="Elcheninov A.G."/>
            <person name="Khizhniak T.V."/>
            <person name="Koenen M."/>
            <person name="Bale N.J."/>
            <person name="Damste J.S.S."/>
            <person name="Kublanov I.V."/>
        </authorList>
    </citation>
    <scope>NUCLEOTIDE SEQUENCE</scope>
    <source>
        <strain evidence="2">AArc-St2</strain>
    </source>
</reference>
<evidence type="ECO:0000313" key="3">
    <source>
        <dbReference type="Proteomes" id="UP001203207"/>
    </source>
</evidence>
<name>A0AAE3KDL5_9EURY</name>
<dbReference type="EMBL" id="JAKRVX010000010">
    <property type="protein sequence ID" value="MCL9818369.1"/>
    <property type="molecule type" value="Genomic_DNA"/>
</dbReference>
<feature type="compositionally biased region" description="Polar residues" evidence="1">
    <location>
        <begin position="95"/>
        <end position="109"/>
    </location>
</feature>
<evidence type="ECO:0000313" key="2">
    <source>
        <dbReference type="EMBL" id="MCL9818369.1"/>
    </source>
</evidence>
<protein>
    <submittedName>
        <fullName evidence="2">Uncharacterized protein</fullName>
    </submittedName>
</protein>
<evidence type="ECO:0000256" key="1">
    <source>
        <dbReference type="SAM" id="MobiDB-lite"/>
    </source>
</evidence>
<geneLocation type="plasmid" evidence="2">
    <name>pAArc-St2</name>
</geneLocation>
<feature type="region of interest" description="Disordered" evidence="1">
    <location>
        <begin position="71"/>
        <end position="109"/>
    </location>
</feature>
<gene>
    <name evidence="2" type="ORF">AArcSt2_15610</name>
</gene>
<keyword evidence="3" id="KW-1185">Reference proteome</keyword>
<sequence>MSVQSPQTRETTLADFRTDTKAAESHSWENPETLDRLYNEEGLSTREIAAHFDHEVHSSKIKRLLHEHNLMPEYPEKSTHNTTKKLLQMDPSDLGSPTPQQQVRSEGEQ</sequence>